<sequence>MSLSLYYHPLSSFCWKVLIALYENDIPFTPKLVNLGNADERAAFLKLWPVGKFPVLRDEARGRTIPESSIIIEYLDLHHAGTTRFIPDDADLALQTRLRDRFLDLYLHMPTQTIVFDRLRPADARDPAGVTEARNRLRTSYAMLNAEFAPGTWAMGDSFTLADCAALPALFYANKVEPLGDGSPAVQAYLDRLKARPSAARVLAEAEPYFHMFPQEPG</sequence>
<feature type="domain" description="GST N-terminal" evidence="1">
    <location>
        <begin position="1"/>
        <end position="83"/>
    </location>
</feature>
<dbReference type="InterPro" id="IPR010987">
    <property type="entry name" value="Glutathione-S-Trfase_C-like"/>
</dbReference>
<gene>
    <name evidence="3" type="ORF">S58_12700</name>
</gene>
<dbReference type="GeneID" id="301815229"/>
<dbReference type="AlphaFoldDB" id="M4ZM13"/>
<proteinExistence type="predicted"/>
<dbReference type="STRING" id="1245469.S58_12700"/>
<dbReference type="SFLD" id="SFLDS00019">
    <property type="entry name" value="Glutathione_Transferase_(cytos"/>
    <property type="match status" value="1"/>
</dbReference>
<dbReference type="Gene3D" id="3.40.30.10">
    <property type="entry name" value="Glutaredoxin"/>
    <property type="match status" value="1"/>
</dbReference>
<dbReference type="Pfam" id="PF13410">
    <property type="entry name" value="GST_C_2"/>
    <property type="match status" value="1"/>
</dbReference>
<dbReference type="HOGENOM" id="CLU_011226_5_3_5"/>
<evidence type="ECO:0000259" key="2">
    <source>
        <dbReference type="PROSITE" id="PS50405"/>
    </source>
</evidence>
<dbReference type="PROSITE" id="PS50404">
    <property type="entry name" value="GST_NTER"/>
    <property type="match status" value="1"/>
</dbReference>
<dbReference type="PANTHER" id="PTHR44051:SF8">
    <property type="entry name" value="GLUTATHIONE S-TRANSFERASE GSTA"/>
    <property type="match status" value="1"/>
</dbReference>
<organism evidence="3 4">
    <name type="scientific">Bradyrhizobium oligotrophicum S58</name>
    <dbReference type="NCBI Taxonomy" id="1245469"/>
    <lineage>
        <taxon>Bacteria</taxon>
        <taxon>Pseudomonadati</taxon>
        <taxon>Pseudomonadota</taxon>
        <taxon>Alphaproteobacteria</taxon>
        <taxon>Hyphomicrobiales</taxon>
        <taxon>Nitrobacteraceae</taxon>
        <taxon>Bradyrhizobium</taxon>
    </lineage>
</organism>
<dbReference type="EMBL" id="AP012603">
    <property type="protein sequence ID" value="BAM87280.1"/>
    <property type="molecule type" value="Genomic_DNA"/>
</dbReference>
<dbReference type="InterPro" id="IPR036249">
    <property type="entry name" value="Thioredoxin-like_sf"/>
</dbReference>
<dbReference type="InterPro" id="IPR040079">
    <property type="entry name" value="Glutathione_S-Trfase"/>
</dbReference>
<evidence type="ECO:0000313" key="4">
    <source>
        <dbReference type="Proteomes" id="UP000011841"/>
    </source>
</evidence>
<keyword evidence="4" id="KW-1185">Reference proteome</keyword>
<dbReference type="InterPro" id="IPR036282">
    <property type="entry name" value="Glutathione-S-Trfase_C_sf"/>
</dbReference>
<dbReference type="Proteomes" id="UP000011841">
    <property type="component" value="Chromosome"/>
</dbReference>
<dbReference type="PROSITE" id="PS50405">
    <property type="entry name" value="GST_CTER"/>
    <property type="match status" value="1"/>
</dbReference>
<evidence type="ECO:0000313" key="3">
    <source>
        <dbReference type="EMBL" id="BAM87280.1"/>
    </source>
</evidence>
<dbReference type="GO" id="GO:0016740">
    <property type="term" value="F:transferase activity"/>
    <property type="evidence" value="ECO:0007669"/>
    <property type="project" value="UniProtKB-KW"/>
</dbReference>
<dbReference type="PATRIC" id="fig|1245469.3.peg.1303"/>
<dbReference type="SUPFAM" id="SSF47616">
    <property type="entry name" value="GST C-terminal domain-like"/>
    <property type="match status" value="1"/>
</dbReference>
<dbReference type="eggNOG" id="COG0625">
    <property type="taxonomic scope" value="Bacteria"/>
</dbReference>
<name>M4ZM13_9BRAD</name>
<protein>
    <submittedName>
        <fullName evidence="3">Glutathione S-transferase</fullName>
    </submittedName>
</protein>
<dbReference type="Gene3D" id="1.20.1050.10">
    <property type="match status" value="1"/>
</dbReference>
<dbReference type="RefSeq" id="WP_015664412.1">
    <property type="nucleotide sequence ID" value="NC_020453.1"/>
</dbReference>
<dbReference type="SUPFAM" id="SSF52833">
    <property type="entry name" value="Thioredoxin-like"/>
    <property type="match status" value="1"/>
</dbReference>
<dbReference type="OrthoDB" id="9782992at2"/>
<dbReference type="SFLD" id="SFLDG00358">
    <property type="entry name" value="Main_(cytGST)"/>
    <property type="match status" value="1"/>
</dbReference>
<accession>M4ZM13</accession>
<dbReference type="PANTHER" id="PTHR44051">
    <property type="entry name" value="GLUTATHIONE S-TRANSFERASE-RELATED"/>
    <property type="match status" value="1"/>
</dbReference>
<feature type="domain" description="GST C-terminal" evidence="2">
    <location>
        <begin position="88"/>
        <end position="210"/>
    </location>
</feature>
<dbReference type="InterPro" id="IPR004045">
    <property type="entry name" value="Glutathione_S-Trfase_N"/>
</dbReference>
<dbReference type="CDD" id="cd00570">
    <property type="entry name" value="GST_N_family"/>
    <property type="match status" value="1"/>
</dbReference>
<evidence type="ECO:0000259" key="1">
    <source>
        <dbReference type="PROSITE" id="PS50404"/>
    </source>
</evidence>
<reference evidence="3 4" key="1">
    <citation type="journal article" date="2013" name="Appl. Environ. Microbiol.">
        <title>Genome analysis suggests that the soil oligotrophic bacterium Agromonas oligotrophica (Bradyrhizobium oligotrophicum) is a nitrogen-fixing symbiont of Aeschynomene indica.</title>
        <authorList>
            <person name="Okubo T."/>
            <person name="Fukushima S."/>
            <person name="Itakura M."/>
            <person name="Oshima K."/>
            <person name="Longtonglang A."/>
            <person name="Teaumroong N."/>
            <person name="Mitsui H."/>
            <person name="Hattori M."/>
            <person name="Hattori R."/>
            <person name="Hattori T."/>
            <person name="Minamisawa K."/>
        </authorList>
    </citation>
    <scope>NUCLEOTIDE SEQUENCE [LARGE SCALE GENOMIC DNA]</scope>
    <source>
        <strain evidence="3 4">S58</strain>
    </source>
</reference>
<dbReference type="Pfam" id="PF13417">
    <property type="entry name" value="GST_N_3"/>
    <property type="match status" value="1"/>
</dbReference>
<keyword evidence="3" id="KW-0808">Transferase</keyword>
<dbReference type="KEGG" id="aol:S58_12700"/>